<dbReference type="STRING" id="1094619.G4YY19"/>
<accession>G4YY19</accession>
<dbReference type="RefSeq" id="XP_009521475.1">
    <property type="nucleotide sequence ID" value="XM_009523180.1"/>
</dbReference>
<dbReference type="SUPFAM" id="SSF56300">
    <property type="entry name" value="Metallo-dependent phosphatases"/>
    <property type="match status" value="1"/>
</dbReference>
<evidence type="ECO:0000313" key="3">
    <source>
        <dbReference type="Proteomes" id="UP000002640"/>
    </source>
</evidence>
<dbReference type="KEGG" id="psoj:PHYSODRAFT_478619"/>
<dbReference type="Gene3D" id="3.60.21.10">
    <property type="match status" value="1"/>
</dbReference>
<dbReference type="EMBL" id="JH159152">
    <property type="protein sequence ID" value="EGZ26187.1"/>
    <property type="molecule type" value="Genomic_DNA"/>
</dbReference>
<name>G4YY19_PHYSP</name>
<feature type="signal peptide" evidence="1">
    <location>
        <begin position="1"/>
        <end position="24"/>
    </location>
</feature>
<dbReference type="InterPro" id="IPR029052">
    <property type="entry name" value="Metallo-depent_PP-like"/>
</dbReference>
<sequence>MQRHLTWILILLGLPAWMRMSTSAATSSLRVALLTDVEGNWDYVRNVARQSSCLQLTTSGQDETLELKDDCLLVFGGDAGDKGDHTLKCYEQLVRLKKRHPERVVLLVGNRDVNKMRLTSELHDSEMDLQSMAKEILEGPTWVPKDKRFTLKKFLGGQLEKGDEEAGDDELEAVNSKVNRLKWMLEHTMGAQGDFERRRAELSLRQAVGDRNEVTDDAVVKSYMDSVEEGGVLRDYLLHGSLAFVTHQTLFVHGGIINGDGPAGLSALGRVPDQPSKRFESVSEWVDKLNAWYRSQVREWIEHPTWNEDRATRGGNELLKYVLPDYTGSVVMGRHLLPSGMPTPVPEEIASLLSESGIRRVIIGHTPHGNCPTVVRQHQQQEGTCATDRNSNAVTFEDVIMCDTSYSDARAPDNRGNAASELVVEPSGRVLVNGLLEDGRRISYDAQEDPWVGRWLNDGDMVKARVVDDDFSGEDIYYLVFRVENGYSYTYHYRKIAELREIGTKDSVSSQAVFLDPQK</sequence>
<dbReference type="Proteomes" id="UP000002640">
    <property type="component" value="Unassembled WGS sequence"/>
</dbReference>
<evidence type="ECO:0000256" key="1">
    <source>
        <dbReference type="SAM" id="SignalP"/>
    </source>
</evidence>
<keyword evidence="1" id="KW-0732">Signal</keyword>
<evidence type="ECO:0000313" key="2">
    <source>
        <dbReference type="EMBL" id="EGZ26187.1"/>
    </source>
</evidence>
<gene>
    <name evidence="2" type="ORF">PHYSODRAFT_478619</name>
</gene>
<dbReference type="PANTHER" id="PTHR42254">
    <property type="entry name" value="METALLOPHOS DOMAIN-CONTAINING PROTEIN"/>
    <property type="match status" value="1"/>
</dbReference>
<proteinExistence type="predicted"/>
<dbReference type="PANTHER" id="PTHR42254:SF1">
    <property type="entry name" value="CALCINEURIN-LIKE PHOSPHOESTERASE DOMAIN-CONTAINING PROTEIN"/>
    <property type="match status" value="1"/>
</dbReference>
<dbReference type="OMA" id="DGWWVRL"/>
<keyword evidence="3" id="KW-1185">Reference proteome</keyword>
<organism evidence="2 3">
    <name type="scientific">Phytophthora sojae (strain P6497)</name>
    <name type="common">Soybean stem and root rot agent</name>
    <name type="synonym">Phytophthora megasperma f. sp. glycines</name>
    <dbReference type="NCBI Taxonomy" id="1094619"/>
    <lineage>
        <taxon>Eukaryota</taxon>
        <taxon>Sar</taxon>
        <taxon>Stramenopiles</taxon>
        <taxon>Oomycota</taxon>
        <taxon>Peronosporomycetes</taxon>
        <taxon>Peronosporales</taxon>
        <taxon>Peronosporaceae</taxon>
        <taxon>Phytophthora</taxon>
    </lineage>
</organism>
<dbReference type="GeneID" id="20655026"/>
<dbReference type="SMR" id="G4YY19"/>
<dbReference type="AlphaFoldDB" id="G4YY19"/>
<feature type="chain" id="PRO_5003471636" evidence="1">
    <location>
        <begin position="25"/>
        <end position="519"/>
    </location>
</feature>
<protein>
    <submittedName>
        <fullName evidence="2">Uncharacterized protein</fullName>
    </submittedName>
</protein>
<reference evidence="2 3" key="1">
    <citation type="journal article" date="2006" name="Science">
        <title>Phytophthora genome sequences uncover evolutionary origins and mechanisms of pathogenesis.</title>
        <authorList>
            <person name="Tyler B.M."/>
            <person name="Tripathy S."/>
            <person name="Zhang X."/>
            <person name="Dehal P."/>
            <person name="Jiang R.H."/>
            <person name="Aerts A."/>
            <person name="Arredondo F.D."/>
            <person name="Baxter L."/>
            <person name="Bensasson D."/>
            <person name="Beynon J.L."/>
            <person name="Chapman J."/>
            <person name="Damasceno C.M."/>
            <person name="Dorrance A.E."/>
            <person name="Dou D."/>
            <person name="Dickerman A.W."/>
            <person name="Dubchak I.L."/>
            <person name="Garbelotto M."/>
            <person name="Gijzen M."/>
            <person name="Gordon S.G."/>
            <person name="Govers F."/>
            <person name="Grunwald N.J."/>
            <person name="Huang W."/>
            <person name="Ivors K.L."/>
            <person name="Jones R.W."/>
            <person name="Kamoun S."/>
            <person name="Krampis K."/>
            <person name="Lamour K.H."/>
            <person name="Lee M.K."/>
            <person name="McDonald W.H."/>
            <person name="Medina M."/>
            <person name="Meijer H.J."/>
            <person name="Nordberg E.K."/>
            <person name="Maclean D.J."/>
            <person name="Ospina-Giraldo M.D."/>
            <person name="Morris P.F."/>
            <person name="Phuntumart V."/>
            <person name="Putnam N.H."/>
            <person name="Rash S."/>
            <person name="Rose J.K."/>
            <person name="Sakihama Y."/>
            <person name="Salamov A.A."/>
            <person name="Savidor A."/>
            <person name="Scheuring C.F."/>
            <person name="Smith B.M."/>
            <person name="Sobral B.W."/>
            <person name="Terry A."/>
            <person name="Torto-Alalibo T.A."/>
            <person name="Win J."/>
            <person name="Xu Z."/>
            <person name="Zhang H."/>
            <person name="Grigoriev I.V."/>
            <person name="Rokhsar D.S."/>
            <person name="Boore J.L."/>
        </authorList>
    </citation>
    <scope>NUCLEOTIDE SEQUENCE [LARGE SCALE GENOMIC DNA]</scope>
    <source>
        <strain evidence="2 3">P6497</strain>
    </source>
</reference>
<dbReference type="InParanoid" id="G4YY19"/>